<evidence type="ECO:0000313" key="2">
    <source>
        <dbReference type="EMBL" id="XBH14745.1"/>
    </source>
</evidence>
<organism evidence="2">
    <name type="scientific">Edaphobacter paludis</name>
    <dbReference type="NCBI Taxonomy" id="3035702"/>
    <lineage>
        <taxon>Bacteria</taxon>
        <taxon>Pseudomonadati</taxon>
        <taxon>Acidobacteriota</taxon>
        <taxon>Terriglobia</taxon>
        <taxon>Terriglobales</taxon>
        <taxon>Acidobacteriaceae</taxon>
        <taxon>Edaphobacter</taxon>
    </lineage>
</organism>
<dbReference type="RefSeq" id="WP_348268806.1">
    <property type="nucleotide sequence ID" value="NZ_CP121194.1"/>
</dbReference>
<keyword evidence="2" id="KW-0808">Transferase</keyword>
<dbReference type="EMBL" id="CP121194">
    <property type="protein sequence ID" value="XBH11316.1"/>
    <property type="molecule type" value="Genomic_DNA"/>
</dbReference>
<sequence>MIKGFQTVLAASDEERRDLFVGAADRLRTNEQNIEKDFWVCWTLDALFNELEPGGPRLLFKGGTSLSKGYGLIERFSEDIDITVFREDIGQPTTFEELEAMSGKKRNARLEAIKAACQEYIQGPMLERLNVLLQQTLKTAGMNQNRARVESDPDDPDGQSLLLWYPTATADGNAYIRRAIKIESGAKSALDPHAPVVVKPYIADDLPNLNLAVGNVTTVDPSRTFWDKVIILHGLRRWWDRRGELKGGGQRVSRHYYDVYRLLASEAGLKATGDAEMAEDCVRHARMFFNRPDLDLASAVPGSFALTPHDGMLADLRRDYEAMSGMVFGPIPNVDAVVAAIEELEQRLNREH</sequence>
<dbReference type="Pfam" id="PF08843">
    <property type="entry name" value="AbiEii"/>
    <property type="match status" value="1"/>
</dbReference>
<accession>A0AAU7D1J3</accession>
<dbReference type="GO" id="GO:0016740">
    <property type="term" value="F:transferase activity"/>
    <property type="evidence" value="ECO:0007669"/>
    <property type="project" value="UniProtKB-KW"/>
</dbReference>
<proteinExistence type="predicted"/>
<accession>A0AAU7DBN6</accession>
<name>A0AAU7DBN6_9BACT</name>
<reference evidence="2" key="1">
    <citation type="submission" date="2023-03" db="EMBL/GenBank/DDBJ databases">
        <title>Edaphobacter sp.</title>
        <authorList>
            <person name="Huber K.J."/>
            <person name="Papendorf J."/>
            <person name="Pilke C."/>
            <person name="Bunk B."/>
            <person name="Sproeer C."/>
            <person name="Pester M."/>
        </authorList>
    </citation>
    <scope>NUCLEOTIDE SEQUENCE</scope>
    <source>
        <strain evidence="1">DSM 109919</strain>
        <strain evidence="2">DSM 109920</strain>
    </source>
</reference>
<dbReference type="EMBL" id="CP121195">
    <property type="protein sequence ID" value="XBH14745.1"/>
    <property type="molecule type" value="Genomic_DNA"/>
</dbReference>
<protein>
    <submittedName>
        <fullName evidence="2">Nucleotidyl transferase AbiEii/AbiGii toxin family protein</fullName>
    </submittedName>
</protein>
<evidence type="ECO:0000313" key="1">
    <source>
        <dbReference type="EMBL" id="XBH11316.1"/>
    </source>
</evidence>
<dbReference type="Gene3D" id="3.10.450.620">
    <property type="entry name" value="JHP933, nucleotidyltransferase-like core domain"/>
    <property type="match status" value="1"/>
</dbReference>
<dbReference type="KEGG" id="epl:P4G45_06225"/>
<dbReference type="AlphaFoldDB" id="A0AAU7DBN6"/>
<dbReference type="InterPro" id="IPR014942">
    <property type="entry name" value="AbiEii"/>
</dbReference>
<gene>
    <name evidence="1" type="ORF">P4G45_06225</name>
    <name evidence="2" type="ORF">P8936_06200</name>
</gene>